<evidence type="ECO:0008006" key="10">
    <source>
        <dbReference type="Google" id="ProtNLM"/>
    </source>
</evidence>
<dbReference type="EMBL" id="AJWK01026739">
    <property type="status" value="NOT_ANNOTATED_CDS"/>
    <property type="molecule type" value="Genomic_DNA"/>
</dbReference>
<proteinExistence type="inferred from homology"/>
<reference evidence="8" key="1">
    <citation type="submission" date="2020-05" db="UniProtKB">
        <authorList>
            <consortium name="EnsemblMetazoa"/>
        </authorList>
    </citation>
    <scope>IDENTIFICATION</scope>
    <source>
        <strain evidence="8">Jacobina</strain>
    </source>
</reference>
<dbReference type="PANTHER" id="PTHR11525:SF0">
    <property type="entry name" value="FARNESYL PYROPHOSPHATE SYNTHASE"/>
    <property type="match status" value="1"/>
</dbReference>
<evidence type="ECO:0000313" key="8">
    <source>
        <dbReference type="EnsemblMetazoa" id="LLOJ007972-PA"/>
    </source>
</evidence>
<dbReference type="Pfam" id="PF00348">
    <property type="entry name" value="polyprenyl_synt"/>
    <property type="match status" value="1"/>
</dbReference>
<name>A0A1B0CSX3_LUTLO</name>
<protein>
    <recommendedName>
        <fullName evidence="10">Polyprenyl synthetase</fullName>
    </recommendedName>
</protein>
<organism evidence="8 9">
    <name type="scientific">Lutzomyia longipalpis</name>
    <name type="common">Sand fly</name>
    <dbReference type="NCBI Taxonomy" id="7200"/>
    <lineage>
        <taxon>Eukaryota</taxon>
        <taxon>Metazoa</taxon>
        <taxon>Ecdysozoa</taxon>
        <taxon>Arthropoda</taxon>
        <taxon>Hexapoda</taxon>
        <taxon>Insecta</taxon>
        <taxon>Pterygota</taxon>
        <taxon>Neoptera</taxon>
        <taxon>Endopterygota</taxon>
        <taxon>Diptera</taxon>
        <taxon>Nematocera</taxon>
        <taxon>Psychodoidea</taxon>
        <taxon>Psychodidae</taxon>
        <taxon>Lutzomyia</taxon>
        <taxon>Lutzomyia</taxon>
    </lineage>
</organism>
<dbReference type="VEuPathDB" id="VectorBase:LLONM1_007042"/>
<dbReference type="VEuPathDB" id="VectorBase:LLOJ007972"/>
<comment type="cofactor">
    <cofactor evidence="1">
        <name>Mg(2+)</name>
        <dbReference type="ChEBI" id="CHEBI:18420"/>
    </cofactor>
</comment>
<dbReference type="SUPFAM" id="SSF48576">
    <property type="entry name" value="Terpenoid synthases"/>
    <property type="match status" value="1"/>
</dbReference>
<dbReference type="EMBL" id="AJWK01026740">
    <property type="status" value="NOT_ANNOTATED_CDS"/>
    <property type="molecule type" value="Genomic_DNA"/>
</dbReference>
<accession>A0A1B0CSX3</accession>
<dbReference type="GO" id="GO:0005737">
    <property type="term" value="C:cytoplasm"/>
    <property type="evidence" value="ECO:0007669"/>
    <property type="project" value="TreeGrafter"/>
</dbReference>
<dbReference type="CDD" id="cd00867">
    <property type="entry name" value="Trans_IPPS"/>
    <property type="match status" value="1"/>
</dbReference>
<dbReference type="GO" id="GO:0004161">
    <property type="term" value="F:dimethylallyltranstransferase activity"/>
    <property type="evidence" value="ECO:0007669"/>
    <property type="project" value="TreeGrafter"/>
</dbReference>
<keyword evidence="4" id="KW-0460">Magnesium</keyword>
<dbReference type="InterPro" id="IPR039702">
    <property type="entry name" value="FPS1-like"/>
</dbReference>
<dbReference type="Gene3D" id="1.10.600.10">
    <property type="entry name" value="Farnesyl Diphosphate Synthase"/>
    <property type="match status" value="1"/>
</dbReference>
<dbReference type="PANTHER" id="PTHR11525">
    <property type="entry name" value="FARNESYL-PYROPHOSPHATE SYNTHETASE"/>
    <property type="match status" value="1"/>
</dbReference>
<dbReference type="GO" id="GO:0046872">
    <property type="term" value="F:metal ion binding"/>
    <property type="evidence" value="ECO:0007669"/>
    <property type="project" value="UniProtKB-KW"/>
</dbReference>
<feature type="compositionally biased region" description="Polar residues" evidence="7">
    <location>
        <begin position="1"/>
        <end position="16"/>
    </location>
</feature>
<dbReference type="Proteomes" id="UP000092461">
    <property type="component" value="Unassembled WGS sequence"/>
</dbReference>
<evidence type="ECO:0000313" key="9">
    <source>
        <dbReference type="Proteomes" id="UP000092461"/>
    </source>
</evidence>
<evidence type="ECO:0000256" key="1">
    <source>
        <dbReference type="ARBA" id="ARBA00001946"/>
    </source>
</evidence>
<keyword evidence="9" id="KW-1185">Reference proteome</keyword>
<dbReference type="EnsemblMetazoa" id="LLOJ007972-RA">
    <property type="protein sequence ID" value="LLOJ007972-PA"/>
    <property type="gene ID" value="LLOJ007972"/>
</dbReference>
<dbReference type="GO" id="GO:0042811">
    <property type="term" value="P:pheromone biosynthetic process"/>
    <property type="evidence" value="ECO:0007669"/>
    <property type="project" value="UniProtKB-ARBA"/>
</dbReference>
<comment type="pathway">
    <text evidence="5">Pheromone biosynthesis.</text>
</comment>
<evidence type="ECO:0000256" key="7">
    <source>
        <dbReference type="SAM" id="MobiDB-lite"/>
    </source>
</evidence>
<dbReference type="AlphaFoldDB" id="A0A1B0CSX3"/>
<dbReference type="InterPro" id="IPR000092">
    <property type="entry name" value="Polyprenyl_synt"/>
</dbReference>
<evidence type="ECO:0000256" key="2">
    <source>
        <dbReference type="ARBA" id="ARBA00022679"/>
    </source>
</evidence>
<keyword evidence="3" id="KW-0479">Metal-binding</keyword>
<dbReference type="GO" id="GO:0045337">
    <property type="term" value="P:farnesyl diphosphate biosynthetic process"/>
    <property type="evidence" value="ECO:0007669"/>
    <property type="project" value="TreeGrafter"/>
</dbReference>
<feature type="region of interest" description="Disordered" evidence="7">
    <location>
        <begin position="1"/>
        <end position="37"/>
    </location>
</feature>
<evidence type="ECO:0000256" key="6">
    <source>
        <dbReference type="RuleBase" id="RU004466"/>
    </source>
</evidence>
<dbReference type="GO" id="GO:0004337">
    <property type="term" value="F:(2E,6E)-farnesyl diphosphate synthase activity"/>
    <property type="evidence" value="ECO:0007669"/>
    <property type="project" value="TreeGrafter"/>
</dbReference>
<evidence type="ECO:0000256" key="5">
    <source>
        <dbReference type="ARBA" id="ARBA00033740"/>
    </source>
</evidence>
<comment type="similarity">
    <text evidence="6">Belongs to the FPP/GGPP synthase family.</text>
</comment>
<evidence type="ECO:0000256" key="3">
    <source>
        <dbReference type="ARBA" id="ARBA00022723"/>
    </source>
</evidence>
<dbReference type="InterPro" id="IPR008949">
    <property type="entry name" value="Isoprenoid_synthase_dom_sf"/>
</dbReference>
<keyword evidence="2 6" id="KW-0808">Transferase</keyword>
<evidence type="ECO:0000256" key="4">
    <source>
        <dbReference type="ARBA" id="ARBA00022842"/>
    </source>
</evidence>
<sequence>MSLVPSTSGSQGNSQTKRPRDDPGNSKQPQMKQPKLTNWLAAVPTSNSFDALSTREESNDMETDDIIDELEAKTASFDKVQNGKRMRRLLEYVTPGLNGYIGIVTVETYKVLTPPLKHTPENLKLANYLGWCCELFKNSVNTGDDIIDRSQTRCNRACWYRLEDIGLTAINDAFLLDLGKNYLIGKYFRHLDCYPDIVEIFNEISLASYIGQQTDLYCSKDISKLTTENYQHLCMVDCTYAISYMPVALGVTLAGIDPEVLQKAGPVLTQLGYFYLIDNDYMDCFGNSEVNGKIGMDIQEGKFRWLAVVCMELASPEQKDLMRTHYGRDDPESIAAVKQLYIDLNLQQVFKDYTADLHERLMTYIRKNLDGGIQEK</sequence>